<dbReference type="EMBL" id="LDOT01000002">
    <property type="protein sequence ID" value="KLV08962.1"/>
    <property type="molecule type" value="Genomic_DNA"/>
</dbReference>
<evidence type="ECO:0008006" key="3">
    <source>
        <dbReference type="Google" id="ProtNLM"/>
    </source>
</evidence>
<dbReference type="PATRIC" id="fig|1195763.3.peg.389"/>
<comment type="caution">
    <text evidence="1">The sequence shown here is derived from an EMBL/GenBank/DDBJ whole genome shotgun (WGS) entry which is preliminary data.</text>
</comment>
<name>A0A0J1K3H3_9GAMM</name>
<dbReference type="RefSeq" id="WP_047877123.1">
    <property type="nucleotide sequence ID" value="NZ_LDOT01000002.1"/>
</dbReference>
<evidence type="ECO:0000313" key="1">
    <source>
        <dbReference type="EMBL" id="KLV08962.1"/>
    </source>
</evidence>
<dbReference type="AlphaFoldDB" id="A0A0J1K3H3"/>
<protein>
    <recommendedName>
        <fullName evidence="3">DUF945 domain-containing protein</fullName>
    </recommendedName>
</protein>
<dbReference type="STRING" id="1195763.ABT56_01795"/>
<accession>A0A0J1K3H3</accession>
<dbReference type="InterPro" id="IPR010352">
    <property type="entry name" value="DUF945"/>
</dbReference>
<evidence type="ECO:0000313" key="2">
    <source>
        <dbReference type="Proteomes" id="UP000036097"/>
    </source>
</evidence>
<dbReference type="Pfam" id="PF06097">
    <property type="entry name" value="DUF945"/>
    <property type="match status" value="1"/>
</dbReference>
<dbReference type="Proteomes" id="UP000036097">
    <property type="component" value="Unassembled WGS sequence"/>
</dbReference>
<reference evidence="1 2" key="1">
    <citation type="submission" date="2015-05" db="EMBL/GenBank/DDBJ databases">
        <title>Photobacterium galathea sp. nov.</title>
        <authorList>
            <person name="Machado H."/>
            <person name="Gram L."/>
        </authorList>
    </citation>
    <scope>NUCLEOTIDE SEQUENCE [LARGE SCALE GENOMIC DNA]</scope>
    <source>
        <strain evidence="1 2">CGMCC 1.12159</strain>
    </source>
</reference>
<organism evidence="1 2">
    <name type="scientific">Photobacterium aquae</name>
    <dbReference type="NCBI Taxonomy" id="1195763"/>
    <lineage>
        <taxon>Bacteria</taxon>
        <taxon>Pseudomonadati</taxon>
        <taxon>Pseudomonadota</taxon>
        <taxon>Gammaproteobacteria</taxon>
        <taxon>Vibrionales</taxon>
        <taxon>Vibrionaceae</taxon>
        <taxon>Photobacterium</taxon>
    </lineage>
</organism>
<keyword evidence="2" id="KW-1185">Reference proteome</keyword>
<dbReference type="OrthoDB" id="5915128at2"/>
<proteinExistence type="predicted"/>
<gene>
    <name evidence="1" type="ORF">ABT56_01795</name>
</gene>
<sequence length="432" mass="46591">MLKQLGAAGGAVAIALCWPFATGQIGERIYLDTVAKYDNPYLAVTNESYQRGYLSSEALSKITLKDELKLYFEDEGLPTVWEVRHHIQHGLFGVSTDSELVVDPALQPIVAKMWGQGVSPVVFTTDTALTRKTDFTFEVLPAKAENADGTEMDFAGFSMSGNVDADGAGEFAYQLPSAVVTTVAQEAMVVKGLSGGGKGHLDGQYWIGTQTFDVNSLTFKDASSDQQVSINGLSVGMENKLTEPGASPATLLTNSNSIKIKQLVSLDGGEFNNFNFAMSFSGLDYPSMSTLGSMADKLDDTLDPQQIEAATQALDMLVEKGLTFSISDLSVDTPQGDIDSHLRLTIEPGMTGVSNNIERLAEQLAGEISIKLPVELVESNPALHERATILEQSAIAERNASHYLLNMKIDGDKIILASGDQLPLHMLFMLFM</sequence>